<evidence type="ECO:0000256" key="2">
    <source>
        <dbReference type="SAM" id="Phobius"/>
    </source>
</evidence>
<dbReference type="Gene3D" id="1.20.58.340">
    <property type="entry name" value="Magnesium transport protein CorA, transmembrane region"/>
    <property type="match status" value="1"/>
</dbReference>
<feature type="compositionally biased region" description="Polar residues" evidence="1">
    <location>
        <begin position="54"/>
        <end position="78"/>
    </location>
</feature>
<comment type="caution">
    <text evidence="3">The sequence shown here is derived from an EMBL/GenBank/DDBJ whole genome shotgun (WGS) entry which is preliminary data.</text>
</comment>
<feature type="region of interest" description="Disordered" evidence="1">
    <location>
        <begin position="1"/>
        <end position="21"/>
    </location>
</feature>
<evidence type="ECO:0000313" key="4">
    <source>
        <dbReference type="Proteomes" id="UP001629113"/>
    </source>
</evidence>
<keyword evidence="2" id="KW-0472">Membrane</keyword>
<proteinExistence type="predicted"/>
<feature type="region of interest" description="Disordered" evidence="1">
    <location>
        <begin position="598"/>
        <end position="620"/>
    </location>
</feature>
<organism evidence="3 4">
    <name type="scientific">Phlyctema vagabunda</name>
    <dbReference type="NCBI Taxonomy" id="108571"/>
    <lineage>
        <taxon>Eukaryota</taxon>
        <taxon>Fungi</taxon>
        <taxon>Dikarya</taxon>
        <taxon>Ascomycota</taxon>
        <taxon>Pezizomycotina</taxon>
        <taxon>Leotiomycetes</taxon>
        <taxon>Helotiales</taxon>
        <taxon>Dermateaceae</taxon>
        <taxon>Phlyctema</taxon>
    </lineage>
</organism>
<feature type="transmembrane region" description="Helical" evidence="2">
    <location>
        <begin position="482"/>
        <end position="501"/>
    </location>
</feature>
<evidence type="ECO:0000256" key="1">
    <source>
        <dbReference type="SAM" id="MobiDB-lite"/>
    </source>
</evidence>
<name>A0ABR4PMF3_9HELO</name>
<dbReference type="Proteomes" id="UP001629113">
    <property type="component" value="Unassembled WGS sequence"/>
</dbReference>
<accession>A0ABR4PMF3</accession>
<keyword evidence="2" id="KW-1133">Transmembrane helix</keyword>
<dbReference type="EMBL" id="JBFCZG010000003">
    <property type="protein sequence ID" value="KAL3424267.1"/>
    <property type="molecule type" value="Genomic_DNA"/>
</dbReference>
<keyword evidence="2" id="KW-0812">Transmembrane</keyword>
<feature type="compositionally biased region" description="Basic and acidic residues" evidence="1">
    <location>
        <begin position="611"/>
        <end position="620"/>
    </location>
</feature>
<feature type="compositionally biased region" description="Polar residues" evidence="1">
    <location>
        <begin position="598"/>
        <end position="610"/>
    </location>
</feature>
<sequence>MMDERQCPRLGLAPQNQEDSDIAVVEPHSVTEQLLRELILELRDLKQELRDQRQQVTVPSHSGHAQFNTDRQPSSTRPTESRIAKISEHVSYGKKHENQELEFPVYRYHWRLPVEPTVNEESEYPEPSLEDQASWLPYIGSNWQIPNDPYTPFKFHNGYLQSQRKKSAEFLREIQQMNQRLEQSGYFKPLVIEDYLDSGETYNYYVHPDQVQDSYSRPELDLEVRPRWRVDQHSEDFQLRWKSPWRRLMTHLAERAITLIMISDQHKVPPPYWNLLAMLPERTYFRHMMDDGRPDTFSAMTIAIKWALENVIDAQMHIQHYFEAQISGENTIFDPEAHDRLLTDDETFSRSKFYFWAINTLRQIDIYMENIIQQVEACFTDWHRLYPDAVKTEDGKLCSPIITEAELKEQLDQLQHIKEDFKKLRNEAIALRDGLFSASAVMESRASTRLGENIRLLTYVSIFFLPLSFCMSLWSINDDVFSLQSLSIVATTVSLATYIAVFNVNRLSATGAYVLEIITGLGELSLRPFLTKIIEAMNKDENVVWQKRATELNTISKKKRGKTSRGPERLSRWRAVQYVIIKPGLFLWPTTSAESITPRNQNIDGATPSTRDSESFPIAKERKDRRRYLNTLSLWKQRKKPSDVELSEEQA</sequence>
<keyword evidence="4" id="KW-1185">Reference proteome</keyword>
<evidence type="ECO:0000313" key="3">
    <source>
        <dbReference type="EMBL" id="KAL3424267.1"/>
    </source>
</evidence>
<reference evidence="3 4" key="1">
    <citation type="submission" date="2024-06" db="EMBL/GenBank/DDBJ databases">
        <title>Complete genome of Phlyctema vagabunda strain 19-DSS-EL-015.</title>
        <authorList>
            <person name="Fiorenzani C."/>
        </authorList>
    </citation>
    <scope>NUCLEOTIDE SEQUENCE [LARGE SCALE GENOMIC DNA]</scope>
    <source>
        <strain evidence="3 4">19-DSS-EL-015</strain>
    </source>
</reference>
<dbReference type="InterPro" id="IPR002523">
    <property type="entry name" value="MgTranspt_CorA/ZnTranspt_ZntB"/>
</dbReference>
<feature type="transmembrane region" description="Helical" evidence="2">
    <location>
        <begin position="456"/>
        <end position="476"/>
    </location>
</feature>
<gene>
    <name evidence="3" type="ORF">PVAG01_03548</name>
</gene>
<protein>
    <submittedName>
        <fullName evidence="3">Uncharacterized protein</fullName>
    </submittedName>
</protein>
<feature type="region of interest" description="Disordered" evidence="1">
    <location>
        <begin position="51"/>
        <end position="81"/>
    </location>
</feature>
<dbReference type="Pfam" id="PF01544">
    <property type="entry name" value="CorA"/>
    <property type="match status" value="1"/>
</dbReference>